<comment type="caution">
    <text evidence="1">The sequence shown here is derived from an EMBL/GenBank/DDBJ whole genome shotgun (WGS) entry which is preliminary data.</text>
</comment>
<keyword evidence="2" id="KW-1185">Reference proteome</keyword>
<dbReference type="EMBL" id="CM037161">
    <property type="protein sequence ID" value="KAH7855319.1"/>
    <property type="molecule type" value="Genomic_DNA"/>
</dbReference>
<name>A0ACB7YQA8_9ERIC</name>
<evidence type="ECO:0000313" key="2">
    <source>
        <dbReference type="Proteomes" id="UP000828048"/>
    </source>
</evidence>
<organism evidence="1 2">
    <name type="scientific">Vaccinium darrowii</name>
    <dbReference type="NCBI Taxonomy" id="229202"/>
    <lineage>
        <taxon>Eukaryota</taxon>
        <taxon>Viridiplantae</taxon>
        <taxon>Streptophyta</taxon>
        <taxon>Embryophyta</taxon>
        <taxon>Tracheophyta</taxon>
        <taxon>Spermatophyta</taxon>
        <taxon>Magnoliopsida</taxon>
        <taxon>eudicotyledons</taxon>
        <taxon>Gunneridae</taxon>
        <taxon>Pentapetalae</taxon>
        <taxon>asterids</taxon>
        <taxon>Ericales</taxon>
        <taxon>Ericaceae</taxon>
        <taxon>Vaccinioideae</taxon>
        <taxon>Vaccinieae</taxon>
        <taxon>Vaccinium</taxon>
    </lineage>
</organism>
<proteinExistence type="predicted"/>
<sequence>MTAGEVLVLVKRLICSIVIINTAIFNQPLVALCNSDIGTVGANELISSSSSFNNSQNASASDSTATVGGSGVASTTLGSSLELEWRFSGLRQIFTNFVGNVKILPNYFIFWPKIFNFKAEIGIFEDAGATNGEFVEGEDQSPRGGGGGEIGDDGGDGVGALGFATAAAVPTSSKFFFKLLTGFKLTWFRFNALFGYFVLVITGFMRNGFTGSLKSFMDDQPVQDLLSQGETGMRTDGELSEVSLEGRMNEEIGIDYDPKYPGGGANHHPHPPSQP</sequence>
<reference evidence="1 2" key="1">
    <citation type="journal article" date="2021" name="Hortic Res">
        <title>High-quality reference genome and annotation aids understanding of berry development for evergreen blueberry (Vaccinium darrowii).</title>
        <authorList>
            <person name="Yu J."/>
            <person name="Hulse-Kemp A.M."/>
            <person name="Babiker E."/>
            <person name="Staton M."/>
        </authorList>
    </citation>
    <scope>NUCLEOTIDE SEQUENCE [LARGE SCALE GENOMIC DNA]</scope>
    <source>
        <strain evidence="2">cv. NJ 8807/NJ 8810</strain>
        <tissue evidence="1">Young leaf</tissue>
    </source>
</reference>
<dbReference type="Proteomes" id="UP000828048">
    <property type="component" value="Chromosome 11"/>
</dbReference>
<accession>A0ACB7YQA8</accession>
<protein>
    <submittedName>
        <fullName evidence="1">Uncharacterized protein</fullName>
    </submittedName>
</protein>
<gene>
    <name evidence="1" type="ORF">Vadar_023679</name>
</gene>
<evidence type="ECO:0000313" key="1">
    <source>
        <dbReference type="EMBL" id="KAH7855319.1"/>
    </source>
</evidence>